<evidence type="ECO:0000313" key="1">
    <source>
        <dbReference type="EMBL" id="CCO48910.1"/>
    </source>
</evidence>
<name>A0AAV2VWA1_9VIBR</name>
<dbReference type="RefSeq" id="WP_022613228.1">
    <property type="nucleotide sequence ID" value="NZ_LK391965.1"/>
</dbReference>
<evidence type="ECO:0000313" key="2">
    <source>
        <dbReference type="Proteomes" id="UP000018211"/>
    </source>
</evidence>
<evidence type="ECO:0008006" key="3">
    <source>
        <dbReference type="Google" id="ProtNLM"/>
    </source>
</evidence>
<reference evidence="1 2" key="1">
    <citation type="journal article" date="2013" name="ISME J.">
        <title>Comparative genomics of pathogenic lineages of Vibrio nigripulchritudo identifies virulence-associated traits.</title>
        <authorList>
            <person name="Goudenege D."/>
            <person name="Labreuche Y."/>
            <person name="Krin E."/>
            <person name="Ansquer D."/>
            <person name="Mangenot S."/>
            <person name="Calteau A."/>
            <person name="Medigue C."/>
            <person name="Mazel D."/>
            <person name="Polz M.F."/>
            <person name="Le Roux F."/>
        </authorList>
    </citation>
    <scope>NUCLEOTIDE SEQUENCE [LARGE SCALE GENOMIC DNA]</scope>
    <source>
        <strain evidence="1 2">SOn1</strain>
    </source>
</reference>
<accession>A0AAV2VWA1</accession>
<organism evidence="1 2">
    <name type="scientific">Vibrio nigripulchritudo SOn1</name>
    <dbReference type="NCBI Taxonomy" id="1238450"/>
    <lineage>
        <taxon>Bacteria</taxon>
        <taxon>Pseudomonadati</taxon>
        <taxon>Pseudomonadota</taxon>
        <taxon>Gammaproteobacteria</taxon>
        <taxon>Vibrionales</taxon>
        <taxon>Vibrionaceae</taxon>
        <taxon>Vibrio</taxon>
    </lineage>
</organism>
<dbReference type="Pfam" id="PF11207">
    <property type="entry name" value="DUF2989"/>
    <property type="match status" value="1"/>
</dbReference>
<dbReference type="EMBL" id="CAOF01000166">
    <property type="protein sequence ID" value="CCO48910.1"/>
    <property type="molecule type" value="Genomic_DNA"/>
</dbReference>
<dbReference type="AlphaFoldDB" id="A0AAV2VWA1"/>
<dbReference type="PROSITE" id="PS51257">
    <property type="entry name" value="PROKAR_LIPOPROTEIN"/>
    <property type="match status" value="1"/>
</dbReference>
<dbReference type="InterPro" id="IPR021372">
    <property type="entry name" value="DUF2989"/>
</dbReference>
<proteinExistence type="predicted"/>
<comment type="caution">
    <text evidence="1">The sequence shown here is derived from an EMBL/GenBank/DDBJ whole genome shotgun (WGS) entry which is preliminary data.</text>
</comment>
<gene>
    <name evidence="1" type="ORF">VIBNISOn1_710010</name>
</gene>
<dbReference type="Proteomes" id="UP000018211">
    <property type="component" value="Unassembled WGS sequence"/>
</dbReference>
<sequence length="276" mass="31966">MLNTRLLICIASASMLSGCFEAHQNTGELCEANPTLRCEKLNMRDGQCRIPRTDLIWHRYDALRNNTVDKMLKEFEILHEYQQCLELAAQIQPIDQSDLKERRFNALVHTYDEQKRILHDLKSSKDPYALYFRWTQGDDNAQREFLQLEGTAKLNTAKLQYALATYYANRDKQKTLTLLENALTLTKKGQLNNEVIKSLASTNQSLGNLEYAYIWAMVGKEYEIPVSSDRNLRRLYPFPEEKLGKLNDLADDVVDAIKDGQYKPSLIPEIDALRKW</sequence>
<protein>
    <recommendedName>
        <fullName evidence="3">DUF2989 domain-containing protein</fullName>
    </recommendedName>
</protein>